<dbReference type="RefSeq" id="WP_110359241.1">
    <property type="nucleotide sequence ID" value="NZ_QFLI01000001.1"/>
</dbReference>
<sequence>MKPVLIILSDLWGKEKSDWIQFYTRHLSAIYEISFYDSCTLAGVDKSVYQENRLHEQFVNGGISKAVENLINEEHKIVDVLAFSVGGVIAWKTALKKECVRDIFALSSTRLRVEVEKPDCYIRLFYGEKDRYQPRSNWFERLEIKNNIIPNALHEMYRDKSVAEIICKEISAYRKGAMTKLD</sequence>
<dbReference type="InterPro" id="IPR029058">
    <property type="entry name" value="AB_hydrolase_fold"/>
</dbReference>
<gene>
    <name evidence="1" type="ORF">DF185_03060</name>
</gene>
<keyword evidence="1" id="KW-0378">Hydrolase</keyword>
<organism evidence="1 2">
    <name type="scientific">Marinifilum breve</name>
    <dbReference type="NCBI Taxonomy" id="2184082"/>
    <lineage>
        <taxon>Bacteria</taxon>
        <taxon>Pseudomonadati</taxon>
        <taxon>Bacteroidota</taxon>
        <taxon>Bacteroidia</taxon>
        <taxon>Marinilabiliales</taxon>
        <taxon>Marinifilaceae</taxon>
    </lineage>
</organism>
<dbReference type="GO" id="GO:0016787">
    <property type="term" value="F:hydrolase activity"/>
    <property type="evidence" value="ECO:0007669"/>
    <property type="project" value="UniProtKB-KW"/>
</dbReference>
<comment type="caution">
    <text evidence="1">The sequence shown here is derived from an EMBL/GenBank/DDBJ whole genome shotgun (WGS) entry which is preliminary data.</text>
</comment>
<accession>A0A2V4A2F6</accession>
<dbReference type="OrthoDB" id="1118894at2"/>
<name>A0A2V4A2F6_9BACT</name>
<evidence type="ECO:0000313" key="2">
    <source>
        <dbReference type="Proteomes" id="UP000248079"/>
    </source>
</evidence>
<keyword evidence="2" id="KW-1185">Reference proteome</keyword>
<evidence type="ECO:0000313" key="1">
    <source>
        <dbReference type="EMBL" id="PXY03085.1"/>
    </source>
</evidence>
<dbReference type="EMBL" id="QFLI01000001">
    <property type="protein sequence ID" value="PXY03085.1"/>
    <property type="molecule type" value="Genomic_DNA"/>
</dbReference>
<protein>
    <submittedName>
        <fullName evidence="1">Alpha/beta hydrolase</fullName>
    </submittedName>
</protein>
<reference evidence="1 2" key="1">
    <citation type="submission" date="2018-05" db="EMBL/GenBank/DDBJ databases">
        <title>Marinifilum breve JC075T sp. nov., a marine bacterium isolated from Yongle Blue Hole in the South China Sea.</title>
        <authorList>
            <person name="Fu T."/>
        </authorList>
    </citation>
    <scope>NUCLEOTIDE SEQUENCE [LARGE SCALE GENOMIC DNA]</scope>
    <source>
        <strain evidence="1 2">JC075</strain>
    </source>
</reference>
<dbReference type="AlphaFoldDB" id="A0A2V4A2F6"/>
<dbReference type="SUPFAM" id="SSF53474">
    <property type="entry name" value="alpha/beta-Hydrolases"/>
    <property type="match status" value="1"/>
</dbReference>
<proteinExistence type="predicted"/>
<dbReference type="Proteomes" id="UP000248079">
    <property type="component" value="Unassembled WGS sequence"/>
</dbReference>